<dbReference type="RefSeq" id="WP_213039987.1">
    <property type="nucleotide sequence ID" value="NZ_CAJNBJ010000001.1"/>
</dbReference>
<dbReference type="InterPro" id="IPR001789">
    <property type="entry name" value="Sig_transdc_resp-reg_receiver"/>
</dbReference>
<evidence type="ECO:0000256" key="3">
    <source>
        <dbReference type="SAM" id="MobiDB-lite"/>
    </source>
</evidence>
<feature type="domain" description="Response regulatory" evidence="4">
    <location>
        <begin position="10"/>
        <end position="140"/>
    </location>
</feature>
<evidence type="ECO:0000256" key="2">
    <source>
        <dbReference type="PROSITE-ProRule" id="PRU00169"/>
    </source>
</evidence>
<keyword evidence="6" id="KW-1185">Reference proteome</keyword>
<evidence type="ECO:0000313" key="5">
    <source>
        <dbReference type="EMBL" id="CAE6687260.1"/>
    </source>
</evidence>
<evidence type="ECO:0000259" key="4">
    <source>
        <dbReference type="PROSITE" id="PS50110"/>
    </source>
</evidence>
<reference evidence="5 6" key="1">
    <citation type="submission" date="2021-02" db="EMBL/GenBank/DDBJ databases">
        <authorList>
            <person name="Han P."/>
        </authorList>
    </citation>
    <scope>NUCLEOTIDE SEQUENCE [LARGE SCALE GENOMIC DNA]</scope>
    <source>
        <strain evidence="5">Candidatus Nitrospira sp. ZN2</strain>
    </source>
</reference>
<dbReference type="InterPro" id="IPR011006">
    <property type="entry name" value="CheY-like_superfamily"/>
</dbReference>
<dbReference type="Gene3D" id="3.40.50.2300">
    <property type="match status" value="1"/>
</dbReference>
<evidence type="ECO:0000313" key="6">
    <source>
        <dbReference type="Proteomes" id="UP000675880"/>
    </source>
</evidence>
<protein>
    <submittedName>
        <fullName evidence="5">Response regulatory domain-containing protein</fullName>
    </submittedName>
</protein>
<accession>A0ABM8QAZ9</accession>
<dbReference type="InterPro" id="IPR050595">
    <property type="entry name" value="Bact_response_regulator"/>
</dbReference>
<dbReference type="SUPFAM" id="SSF52172">
    <property type="entry name" value="CheY-like"/>
    <property type="match status" value="1"/>
</dbReference>
<feature type="modified residue" description="4-aspartylphosphate" evidence="2">
    <location>
        <position position="61"/>
    </location>
</feature>
<dbReference type="PROSITE" id="PS50110">
    <property type="entry name" value="RESPONSE_REGULATORY"/>
    <property type="match status" value="1"/>
</dbReference>
<sequence>MATEPAPHSTILIVDDDPTTILLATKPLQLAGHTVLQAPGSAEALRLYTEHPQPIHLILTDIFLPPPDFQLSVEKNPYPRVNGLEMVDLLLEKKRDIRIILMSSTPGPDLCSRGLIREGLPFLNKPFTSEVLLTLIHETLAGPPTTQSPPKPSASGKAEVEWVD</sequence>
<gene>
    <name evidence="5" type="ORF">NSPZN2_10033</name>
</gene>
<dbReference type="SMART" id="SM00448">
    <property type="entry name" value="REC"/>
    <property type="match status" value="1"/>
</dbReference>
<name>A0ABM8QAZ9_9BACT</name>
<comment type="caution">
    <text evidence="5">The sequence shown here is derived from an EMBL/GenBank/DDBJ whole genome shotgun (WGS) entry which is preliminary data.</text>
</comment>
<dbReference type="EMBL" id="CAJNBJ010000001">
    <property type="protein sequence ID" value="CAE6687260.1"/>
    <property type="molecule type" value="Genomic_DNA"/>
</dbReference>
<dbReference type="PANTHER" id="PTHR44591:SF23">
    <property type="entry name" value="CHEY SUBFAMILY"/>
    <property type="match status" value="1"/>
</dbReference>
<feature type="region of interest" description="Disordered" evidence="3">
    <location>
        <begin position="141"/>
        <end position="164"/>
    </location>
</feature>
<dbReference type="Proteomes" id="UP000675880">
    <property type="component" value="Unassembled WGS sequence"/>
</dbReference>
<evidence type="ECO:0000256" key="1">
    <source>
        <dbReference type="ARBA" id="ARBA00022553"/>
    </source>
</evidence>
<dbReference type="CDD" id="cd00156">
    <property type="entry name" value="REC"/>
    <property type="match status" value="1"/>
</dbReference>
<organism evidence="5 6">
    <name type="scientific">Nitrospira defluvii</name>
    <dbReference type="NCBI Taxonomy" id="330214"/>
    <lineage>
        <taxon>Bacteria</taxon>
        <taxon>Pseudomonadati</taxon>
        <taxon>Nitrospirota</taxon>
        <taxon>Nitrospiria</taxon>
        <taxon>Nitrospirales</taxon>
        <taxon>Nitrospiraceae</taxon>
        <taxon>Nitrospira</taxon>
    </lineage>
</organism>
<keyword evidence="1 2" id="KW-0597">Phosphoprotein</keyword>
<dbReference type="PANTHER" id="PTHR44591">
    <property type="entry name" value="STRESS RESPONSE REGULATOR PROTEIN 1"/>
    <property type="match status" value="1"/>
</dbReference>
<proteinExistence type="predicted"/>